<keyword evidence="4 9" id="KW-0812">Transmembrane</keyword>
<feature type="transmembrane region" description="Helical" evidence="9">
    <location>
        <begin position="358"/>
        <end position="378"/>
    </location>
</feature>
<organism evidence="11 12">
    <name type="scientific">Citroniella saccharovorans</name>
    <dbReference type="NCBI Taxonomy" id="2053367"/>
    <lineage>
        <taxon>Bacteria</taxon>
        <taxon>Bacillati</taxon>
        <taxon>Bacillota</taxon>
        <taxon>Tissierellia</taxon>
        <taxon>Tissierellales</taxon>
        <taxon>Peptoniphilaceae</taxon>
        <taxon>Citroniella</taxon>
    </lineage>
</organism>
<keyword evidence="3 9" id="KW-0813">Transport</keyword>
<feature type="transmembrane region" description="Helical" evidence="9">
    <location>
        <begin position="420"/>
        <end position="442"/>
    </location>
</feature>
<comment type="similarity">
    <text evidence="2 9">Belongs to the SLC41A transporter family.</text>
</comment>
<feature type="transmembrane region" description="Helical" evidence="9">
    <location>
        <begin position="284"/>
        <end position="304"/>
    </location>
</feature>
<comment type="caution">
    <text evidence="11">The sequence shown here is derived from an EMBL/GenBank/DDBJ whole genome shotgun (WGS) entry which is preliminary data.</text>
</comment>
<dbReference type="SUPFAM" id="SSF161093">
    <property type="entry name" value="MgtE membrane domain-like"/>
    <property type="match status" value="1"/>
</dbReference>
<dbReference type="Pfam" id="PF00571">
    <property type="entry name" value="CBS"/>
    <property type="match status" value="2"/>
</dbReference>
<feature type="domain" description="CBS" evidence="10">
    <location>
        <begin position="200"/>
        <end position="256"/>
    </location>
</feature>
<keyword evidence="8" id="KW-0129">CBS domain</keyword>
<comment type="subunit">
    <text evidence="9">Homodimer.</text>
</comment>
<dbReference type="InterPro" id="IPR006669">
    <property type="entry name" value="MgtE_transporter"/>
</dbReference>
<dbReference type="Gene3D" id="1.10.357.20">
    <property type="entry name" value="SLC41 divalent cation transporters, integral membrane domain"/>
    <property type="match status" value="1"/>
</dbReference>
<keyword evidence="9" id="KW-1003">Cell membrane</keyword>
<comment type="function">
    <text evidence="9">Acts as a magnesium transporter.</text>
</comment>
<dbReference type="Proteomes" id="UP001357733">
    <property type="component" value="Unassembled WGS sequence"/>
</dbReference>
<dbReference type="InterPro" id="IPR038076">
    <property type="entry name" value="MgtE_N_sf"/>
</dbReference>
<evidence type="ECO:0000256" key="5">
    <source>
        <dbReference type="ARBA" id="ARBA00022842"/>
    </source>
</evidence>
<dbReference type="InterPro" id="IPR036739">
    <property type="entry name" value="SLC41_membr_dom_sf"/>
</dbReference>
<evidence type="ECO:0000313" key="12">
    <source>
        <dbReference type="Proteomes" id="UP001357733"/>
    </source>
</evidence>
<evidence type="ECO:0000256" key="3">
    <source>
        <dbReference type="ARBA" id="ARBA00022448"/>
    </source>
</evidence>
<feature type="transmembrane region" description="Helical" evidence="9">
    <location>
        <begin position="384"/>
        <end position="408"/>
    </location>
</feature>
<dbReference type="SUPFAM" id="SSF54631">
    <property type="entry name" value="CBS-domain pair"/>
    <property type="match status" value="1"/>
</dbReference>
<evidence type="ECO:0000256" key="2">
    <source>
        <dbReference type="ARBA" id="ARBA00009749"/>
    </source>
</evidence>
<evidence type="ECO:0000313" key="11">
    <source>
        <dbReference type="EMBL" id="MEB3429091.1"/>
    </source>
</evidence>
<dbReference type="SMART" id="SM00924">
    <property type="entry name" value="MgtE_N"/>
    <property type="match status" value="1"/>
</dbReference>
<dbReference type="InterPro" id="IPR046342">
    <property type="entry name" value="CBS_dom_sf"/>
</dbReference>
<dbReference type="Gene3D" id="3.10.580.10">
    <property type="entry name" value="CBS-domain"/>
    <property type="match status" value="1"/>
</dbReference>
<keyword evidence="9" id="KW-0479">Metal-binding</keyword>
<accession>A0AAW9MSW9</accession>
<dbReference type="SUPFAM" id="SSF158791">
    <property type="entry name" value="MgtE N-terminal domain-like"/>
    <property type="match status" value="1"/>
</dbReference>
<dbReference type="PANTHER" id="PTHR43773:SF1">
    <property type="entry name" value="MAGNESIUM TRANSPORTER MGTE"/>
    <property type="match status" value="1"/>
</dbReference>
<dbReference type="PANTHER" id="PTHR43773">
    <property type="entry name" value="MAGNESIUM TRANSPORTER MGTE"/>
    <property type="match status" value="1"/>
</dbReference>
<dbReference type="InterPro" id="IPR000644">
    <property type="entry name" value="CBS_dom"/>
</dbReference>
<dbReference type="InterPro" id="IPR006668">
    <property type="entry name" value="Mg_transptr_MgtE_intracell_dom"/>
</dbReference>
<keyword evidence="5 9" id="KW-0460">Magnesium</keyword>
<dbReference type="Pfam" id="PF01769">
    <property type="entry name" value="MgtE"/>
    <property type="match status" value="1"/>
</dbReference>
<dbReference type="CDD" id="cd04606">
    <property type="entry name" value="CBS_pair_Mg_transporter"/>
    <property type="match status" value="1"/>
</dbReference>
<dbReference type="SMART" id="SM00116">
    <property type="entry name" value="CBS"/>
    <property type="match status" value="2"/>
</dbReference>
<sequence>MIILADIAKKYLDEKDYIGLKNLLLKMQRADIIEVMEDDEVTVKEALIIFRLLKKDDAAFVFSEIDSELRGSLARELTDADMKDFLKEMFVDDLVDALEEMPSNAVKKILRNTSPEDREAVNQILSYPEDSAGSLMTTEYVSLKKDMIVRDALDYINKTAPDKVTIYTCYVTDPYRKLLGYVSLRELISQDYEKTIEEIMEEDVIYVRTLDDQEKVSDDFKKYDFDALPVVDEEKRIVGIITADEIISVIDEENEEDFKAMAGVSSKDEGYLDVSFLTLSKHRIFWLLALMVSATISGSIINSFEIILGSQAILNVFIPMLMGTGGNSGSQASTVVIRSMALGEITNNDTKRVFLKELEVSIIAGLILALVNFMKIVFFDKAGVYVALVVSITLIFTVVTAMIIGAILPLIAKKLNQDPAIMAAPLITTIVDATTLIIYFNIAKIVLLK</sequence>
<dbReference type="Gene3D" id="1.25.60.10">
    <property type="entry name" value="MgtE N-terminal domain-like"/>
    <property type="match status" value="1"/>
</dbReference>
<keyword evidence="7 9" id="KW-0472">Membrane</keyword>
<evidence type="ECO:0000256" key="8">
    <source>
        <dbReference type="PROSITE-ProRule" id="PRU00703"/>
    </source>
</evidence>
<dbReference type="GO" id="GO:0046872">
    <property type="term" value="F:metal ion binding"/>
    <property type="evidence" value="ECO:0007669"/>
    <property type="project" value="UniProtKB-KW"/>
</dbReference>
<feature type="transmembrane region" description="Helical" evidence="9">
    <location>
        <begin position="316"/>
        <end position="337"/>
    </location>
</feature>
<dbReference type="NCBIfam" id="TIGR00400">
    <property type="entry name" value="mgtE"/>
    <property type="match status" value="1"/>
</dbReference>
<gene>
    <name evidence="11" type="primary">mgtE</name>
    <name evidence="11" type="ORF">VLK81_03490</name>
</gene>
<name>A0AAW9MSW9_9FIRM</name>
<dbReference type="InterPro" id="IPR006667">
    <property type="entry name" value="SLC41_membr_dom"/>
</dbReference>
<evidence type="ECO:0000256" key="6">
    <source>
        <dbReference type="ARBA" id="ARBA00022989"/>
    </source>
</evidence>
<evidence type="ECO:0000256" key="4">
    <source>
        <dbReference type="ARBA" id="ARBA00022692"/>
    </source>
</evidence>
<comment type="subcellular location">
    <subcellularLocation>
        <location evidence="9">Cell membrane</location>
        <topology evidence="9">Multi-pass membrane protein</topology>
    </subcellularLocation>
    <subcellularLocation>
        <location evidence="1">Membrane</location>
        <topology evidence="1">Multi-pass membrane protein</topology>
    </subcellularLocation>
</comment>
<reference evidence="11 12" key="1">
    <citation type="submission" date="2024-01" db="EMBL/GenBank/DDBJ databases">
        <title>Complete genome sequence of Citroniella saccharovorans strain M6.X9, isolated from human fecal sample.</title>
        <authorList>
            <person name="Cheng G."/>
            <person name="Westerholm M."/>
            <person name="Schnurer A."/>
        </authorList>
    </citation>
    <scope>NUCLEOTIDE SEQUENCE [LARGE SCALE GENOMIC DNA]</scope>
    <source>
        <strain evidence="11 12">DSM 29873</strain>
    </source>
</reference>
<feature type="domain" description="CBS" evidence="10">
    <location>
        <begin position="136"/>
        <end position="198"/>
    </location>
</feature>
<dbReference type="Pfam" id="PF03448">
    <property type="entry name" value="MgtE_N"/>
    <property type="match status" value="1"/>
</dbReference>
<dbReference type="PROSITE" id="PS51371">
    <property type="entry name" value="CBS"/>
    <property type="match status" value="2"/>
</dbReference>
<dbReference type="GO" id="GO:0015095">
    <property type="term" value="F:magnesium ion transmembrane transporter activity"/>
    <property type="evidence" value="ECO:0007669"/>
    <property type="project" value="UniProtKB-UniRule"/>
</dbReference>
<dbReference type="AlphaFoldDB" id="A0AAW9MSW9"/>
<evidence type="ECO:0000256" key="1">
    <source>
        <dbReference type="ARBA" id="ARBA00004141"/>
    </source>
</evidence>
<protein>
    <recommendedName>
        <fullName evidence="9">Magnesium transporter MgtE</fullName>
    </recommendedName>
</protein>
<evidence type="ECO:0000256" key="9">
    <source>
        <dbReference type="RuleBase" id="RU362011"/>
    </source>
</evidence>
<keyword evidence="12" id="KW-1185">Reference proteome</keyword>
<dbReference type="RefSeq" id="WP_324619235.1">
    <property type="nucleotide sequence ID" value="NZ_JAYKOT010000003.1"/>
</dbReference>
<evidence type="ECO:0000259" key="10">
    <source>
        <dbReference type="PROSITE" id="PS51371"/>
    </source>
</evidence>
<keyword evidence="6 9" id="KW-1133">Transmembrane helix</keyword>
<proteinExistence type="inferred from homology"/>
<dbReference type="GO" id="GO:0005886">
    <property type="term" value="C:plasma membrane"/>
    <property type="evidence" value="ECO:0007669"/>
    <property type="project" value="UniProtKB-SubCell"/>
</dbReference>
<evidence type="ECO:0000256" key="7">
    <source>
        <dbReference type="ARBA" id="ARBA00023136"/>
    </source>
</evidence>
<dbReference type="EMBL" id="JAYKOT010000003">
    <property type="protein sequence ID" value="MEB3429091.1"/>
    <property type="molecule type" value="Genomic_DNA"/>
</dbReference>